<dbReference type="AlphaFoldDB" id="A0A8T2KAD5"/>
<feature type="transmembrane region" description="Helical" evidence="1">
    <location>
        <begin position="54"/>
        <end position="76"/>
    </location>
</feature>
<organism evidence="2 3">
    <name type="scientific">Hymenochirus boettgeri</name>
    <name type="common">Congo dwarf clawed frog</name>
    <dbReference type="NCBI Taxonomy" id="247094"/>
    <lineage>
        <taxon>Eukaryota</taxon>
        <taxon>Metazoa</taxon>
        <taxon>Chordata</taxon>
        <taxon>Craniata</taxon>
        <taxon>Vertebrata</taxon>
        <taxon>Euteleostomi</taxon>
        <taxon>Amphibia</taxon>
        <taxon>Batrachia</taxon>
        <taxon>Anura</taxon>
        <taxon>Pipoidea</taxon>
        <taxon>Pipidae</taxon>
        <taxon>Pipinae</taxon>
        <taxon>Hymenochirus</taxon>
    </lineage>
</organism>
<keyword evidence="3" id="KW-1185">Reference proteome</keyword>
<protein>
    <submittedName>
        <fullName evidence="2">Uncharacterized protein</fullName>
    </submittedName>
</protein>
<feature type="transmembrane region" description="Helical" evidence="1">
    <location>
        <begin position="21"/>
        <end position="42"/>
    </location>
</feature>
<keyword evidence="1" id="KW-0812">Transmembrane</keyword>
<evidence type="ECO:0000313" key="3">
    <source>
        <dbReference type="Proteomes" id="UP000812440"/>
    </source>
</evidence>
<evidence type="ECO:0000313" key="2">
    <source>
        <dbReference type="EMBL" id="KAG8452580.1"/>
    </source>
</evidence>
<keyword evidence="1" id="KW-0472">Membrane</keyword>
<keyword evidence="1" id="KW-1133">Transmembrane helix</keyword>
<evidence type="ECO:0000256" key="1">
    <source>
        <dbReference type="SAM" id="Phobius"/>
    </source>
</evidence>
<dbReference type="Proteomes" id="UP000812440">
    <property type="component" value="Chromosome 2"/>
</dbReference>
<gene>
    <name evidence="2" type="ORF">GDO86_004387</name>
</gene>
<sequence length="116" mass="12969">MHIHHKSSGIAVGDGVGLGTVILWDIFVKVYLMLSFLSHYYTSKSKTTLWYSTGILRCVFSTNTVLCFVTAVNAMYSSASPSQICPIKLLCLTRPHPQQQCQNSYDVCAFSNWKDP</sequence>
<accession>A0A8T2KAD5</accession>
<dbReference type="EMBL" id="JAACNH010000002">
    <property type="protein sequence ID" value="KAG8452580.1"/>
    <property type="molecule type" value="Genomic_DNA"/>
</dbReference>
<comment type="caution">
    <text evidence="2">The sequence shown here is derived from an EMBL/GenBank/DDBJ whole genome shotgun (WGS) entry which is preliminary data.</text>
</comment>
<reference evidence="2" key="1">
    <citation type="thesis" date="2020" institute="ProQuest LLC" country="789 East Eisenhower Parkway, Ann Arbor, MI, USA">
        <title>Comparative Genomics and Chromosome Evolution.</title>
        <authorList>
            <person name="Mudd A.B."/>
        </authorList>
    </citation>
    <scope>NUCLEOTIDE SEQUENCE</scope>
    <source>
        <strain evidence="2">Female2</strain>
        <tissue evidence="2">Blood</tissue>
    </source>
</reference>
<proteinExistence type="predicted"/>
<name>A0A8T2KAD5_9PIPI</name>